<feature type="domain" description="AB hydrolase-1" evidence="4">
    <location>
        <begin position="1"/>
        <end position="83"/>
    </location>
</feature>
<sequence length="313" mass="32550">MLDIRGHGNSSTAASSSSSSSSSSSNFDRPHDFRNCVNDVLETLVPLGLVGNDSPTAICGHSLGGRLALEYTHSVMRAASAGSSSSSSSFPAGLRVPRQTWILDSVPGRADPSVHGVLRAVSSLRRPFPSRGWVVNELIGERHGLDRSLANWIATGLREGTRGGGDDNNDDGGGGGGGGGEGSSSASSSLDWAFDLDVANELVENFATQDFVGMVRDVTTASSPSSSSTSPSDGGLASTAVHLVMAGKSNMWTEDIVSELESIPSFVRGSPSSSSSSSSFHMHKLDRAGHWVHVDDLEGLLTYMVDGLQSGRP</sequence>
<proteinExistence type="inferred from homology"/>
<feature type="compositionally biased region" description="Gly residues" evidence="3">
    <location>
        <begin position="171"/>
        <end position="182"/>
    </location>
</feature>
<dbReference type="InterPro" id="IPR000073">
    <property type="entry name" value="AB_hydrolase_1"/>
</dbReference>
<dbReference type="EMBL" id="JALLAZ020001777">
    <property type="protein sequence ID" value="KAL3764346.1"/>
    <property type="molecule type" value="Genomic_DNA"/>
</dbReference>
<dbReference type="InterPro" id="IPR029058">
    <property type="entry name" value="AB_hydrolase_fold"/>
</dbReference>
<gene>
    <name evidence="5" type="ORF">ACHAW5_010482</name>
</gene>
<keyword evidence="6" id="KW-1185">Reference proteome</keyword>
<evidence type="ECO:0000256" key="2">
    <source>
        <dbReference type="ARBA" id="ARBA00022801"/>
    </source>
</evidence>
<comment type="similarity">
    <text evidence="1">Belongs to the peptidase S33 family.</text>
</comment>
<dbReference type="PANTHER" id="PTHR43248">
    <property type="entry name" value="2-SUCCINYL-6-HYDROXY-2,4-CYCLOHEXADIENE-1-CARBOXYLATE SYNTHASE"/>
    <property type="match status" value="1"/>
</dbReference>
<comment type="caution">
    <text evidence="5">The sequence shown here is derived from an EMBL/GenBank/DDBJ whole genome shotgun (WGS) entry which is preliminary data.</text>
</comment>
<keyword evidence="2" id="KW-0378">Hydrolase</keyword>
<evidence type="ECO:0000313" key="5">
    <source>
        <dbReference type="EMBL" id="KAL3764346.1"/>
    </source>
</evidence>
<protein>
    <recommendedName>
        <fullName evidence="4">AB hydrolase-1 domain-containing protein</fullName>
    </recommendedName>
</protein>
<feature type="region of interest" description="Disordered" evidence="3">
    <location>
        <begin position="1"/>
        <end position="28"/>
    </location>
</feature>
<feature type="compositionally biased region" description="Low complexity" evidence="3">
    <location>
        <begin position="10"/>
        <end position="25"/>
    </location>
</feature>
<accession>A0ABD3MQX2</accession>
<reference evidence="5 6" key="1">
    <citation type="submission" date="2024-10" db="EMBL/GenBank/DDBJ databases">
        <title>Updated reference genomes for cyclostephanoid diatoms.</title>
        <authorList>
            <person name="Roberts W.R."/>
            <person name="Alverson A.J."/>
        </authorList>
    </citation>
    <scope>NUCLEOTIDE SEQUENCE [LARGE SCALE GENOMIC DNA]</scope>
    <source>
        <strain evidence="5 6">AJA276-08</strain>
    </source>
</reference>
<feature type="region of interest" description="Disordered" evidence="3">
    <location>
        <begin position="158"/>
        <end position="186"/>
    </location>
</feature>
<dbReference type="GO" id="GO:0016787">
    <property type="term" value="F:hydrolase activity"/>
    <property type="evidence" value="ECO:0007669"/>
    <property type="project" value="UniProtKB-KW"/>
</dbReference>
<evidence type="ECO:0000256" key="1">
    <source>
        <dbReference type="ARBA" id="ARBA00010088"/>
    </source>
</evidence>
<dbReference type="AlphaFoldDB" id="A0ABD3MQX2"/>
<organism evidence="5 6">
    <name type="scientific">Stephanodiscus triporus</name>
    <dbReference type="NCBI Taxonomy" id="2934178"/>
    <lineage>
        <taxon>Eukaryota</taxon>
        <taxon>Sar</taxon>
        <taxon>Stramenopiles</taxon>
        <taxon>Ochrophyta</taxon>
        <taxon>Bacillariophyta</taxon>
        <taxon>Coscinodiscophyceae</taxon>
        <taxon>Thalassiosirophycidae</taxon>
        <taxon>Stephanodiscales</taxon>
        <taxon>Stephanodiscaceae</taxon>
        <taxon>Stephanodiscus</taxon>
    </lineage>
</organism>
<dbReference type="SUPFAM" id="SSF53474">
    <property type="entry name" value="alpha/beta-Hydrolases"/>
    <property type="match status" value="1"/>
</dbReference>
<evidence type="ECO:0000259" key="4">
    <source>
        <dbReference type="Pfam" id="PF00561"/>
    </source>
</evidence>
<dbReference type="Proteomes" id="UP001530315">
    <property type="component" value="Unassembled WGS sequence"/>
</dbReference>
<dbReference type="InterPro" id="IPR051601">
    <property type="entry name" value="Serine_prot/Carboxylest_S33"/>
</dbReference>
<dbReference type="PANTHER" id="PTHR43248:SF3">
    <property type="entry name" value="AB HYDROLASE-1 DOMAIN-CONTAINING PROTEIN"/>
    <property type="match status" value="1"/>
</dbReference>
<evidence type="ECO:0000313" key="6">
    <source>
        <dbReference type="Proteomes" id="UP001530315"/>
    </source>
</evidence>
<dbReference type="Gene3D" id="3.40.50.1820">
    <property type="entry name" value="alpha/beta hydrolase"/>
    <property type="match status" value="1"/>
</dbReference>
<evidence type="ECO:0000256" key="3">
    <source>
        <dbReference type="SAM" id="MobiDB-lite"/>
    </source>
</evidence>
<name>A0ABD3MQX2_9STRA</name>
<dbReference type="Pfam" id="PF00561">
    <property type="entry name" value="Abhydrolase_1"/>
    <property type="match status" value="1"/>
</dbReference>